<comment type="function">
    <text evidence="3">Catalyzes the phosphorylation of the 3'-hydroxyl group of dephosphocoenzyme A to form coenzyme A.</text>
</comment>
<feature type="binding site" evidence="3">
    <location>
        <begin position="14"/>
        <end position="19"/>
    </location>
    <ligand>
        <name>ATP</name>
        <dbReference type="ChEBI" id="CHEBI:30616"/>
    </ligand>
</feature>
<keyword evidence="2 3" id="KW-0067">ATP-binding</keyword>
<evidence type="ECO:0000256" key="4">
    <source>
        <dbReference type="NCBIfam" id="TIGR00152"/>
    </source>
</evidence>
<dbReference type="AlphaFoldDB" id="A0A844FT16"/>
<dbReference type="NCBIfam" id="TIGR00152">
    <property type="entry name" value="dephospho-CoA kinase"/>
    <property type="match status" value="1"/>
</dbReference>
<keyword evidence="3" id="KW-0963">Cytoplasm</keyword>
<gene>
    <name evidence="3" type="primary">coaE</name>
    <name evidence="5" type="ORF">FYJ79_03895</name>
</gene>
<dbReference type="Gene3D" id="3.40.50.300">
    <property type="entry name" value="P-loop containing nucleotide triphosphate hydrolases"/>
    <property type="match status" value="1"/>
</dbReference>
<evidence type="ECO:0000256" key="3">
    <source>
        <dbReference type="HAMAP-Rule" id="MF_00376"/>
    </source>
</evidence>
<comment type="subcellular location">
    <subcellularLocation>
        <location evidence="3">Cytoplasm</location>
    </subcellularLocation>
</comment>
<dbReference type="UniPathway" id="UPA00241">
    <property type="reaction ID" value="UER00356"/>
</dbReference>
<dbReference type="Proteomes" id="UP000442619">
    <property type="component" value="Unassembled WGS sequence"/>
</dbReference>
<comment type="caution">
    <text evidence="5">The sequence shown here is derived from an EMBL/GenBank/DDBJ whole genome shotgun (WGS) entry which is preliminary data.</text>
</comment>
<name>A0A844FT16_9FIRM</name>
<evidence type="ECO:0000256" key="2">
    <source>
        <dbReference type="ARBA" id="ARBA00022840"/>
    </source>
</evidence>
<keyword evidence="3" id="KW-0173">Coenzyme A biosynthesis</keyword>
<dbReference type="CDD" id="cd02022">
    <property type="entry name" value="DPCK"/>
    <property type="match status" value="1"/>
</dbReference>
<dbReference type="Pfam" id="PF01121">
    <property type="entry name" value="CoaE"/>
    <property type="match status" value="1"/>
</dbReference>
<keyword evidence="3 5" id="KW-0808">Transferase</keyword>
<dbReference type="EC" id="2.7.1.24" evidence="3 4"/>
<reference evidence="5 6" key="1">
    <citation type="submission" date="2019-08" db="EMBL/GenBank/DDBJ databases">
        <title>In-depth cultivation of the pig gut microbiome towards novel bacterial diversity and tailored functional studies.</title>
        <authorList>
            <person name="Wylensek D."/>
            <person name="Hitch T.C.A."/>
            <person name="Clavel T."/>
        </authorList>
    </citation>
    <scope>NUCLEOTIDE SEQUENCE [LARGE SCALE GENOMIC DNA]</scope>
    <source>
        <strain evidence="5 6">CA-Schmier-601-WT-3</strain>
    </source>
</reference>
<organism evidence="5 6">
    <name type="scientific">Sharpea porci</name>
    <dbReference type="NCBI Taxonomy" id="2652286"/>
    <lineage>
        <taxon>Bacteria</taxon>
        <taxon>Bacillati</taxon>
        <taxon>Bacillota</taxon>
        <taxon>Erysipelotrichia</taxon>
        <taxon>Erysipelotrichales</taxon>
        <taxon>Coprobacillaceae</taxon>
        <taxon>Sharpea</taxon>
    </lineage>
</organism>
<proteinExistence type="inferred from homology"/>
<keyword evidence="6" id="KW-1185">Reference proteome</keyword>
<dbReference type="GO" id="GO:0005737">
    <property type="term" value="C:cytoplasm"/>
    <property type="evidence" value="ECO:0007669"/>
    <property type="project" value="UniProtKB-SubCell"/>
</dbReference>
<dbReference type="PROSITE" id="PS51219">
    <property type="entry name" value="DPCK"/>
    <property type="match status" value="1"/>
</dbReference>
<comment type="similarity">
    <text evidence="3">Belongs to the CoaE family.</text>
</comment>
<evidence type="ECO:0000313" key="5">
    <source>
        <dbReference type="EMBL" id="MST88726.1"/>
    </source>
</evidence>
<keyword evidence="3 5" id="KW-0418">Kinase</keyword>
<comment type="pathway">
    <text evidence="3">Cofactor biosynthesis; coenzyme A biosynthesis; CoA from (R)-pantothenate: step 5/5.</text>
</comment>
<dbReference type="RefSeq" id="WP_154514670.1">
    <property type="nucleotide sequence ID" value="NZ_VUNM01000005.1"/>
</dbReference>
<dbReference type="EMBL" id="VUNM01000005">
    <property type="protein sequence ID" value="MST88726.1"/>
    <property type="molecule type" value="Genomic_DNA"/>
</dbReference>
<dbReference type="PANTHER" id="PTHR10695">
    <property type="entry name" value="DEPHOSPHO-COA KINASE-RELATED"/>
    <property type="match status" value="1"/>
</dbReference>
<protein>
    <recommendedName>
        <fullName evidence="3 4">Dephospho-CoA kinase</fullName>
        <ecNumber evidence="3 4">2.7.1.24</ecNumber>
    </recommendedName>
    <alternativeName>
        <fullName evidence="3">Dephosphocoenzyme A kinase</fullName>
    </alternativeName>
</protein>
<sequence length="193" mass="22150">MGSKTVIGITGGIASGKSTVTNYLITHGYDVVDADQIVHQAYEEGSGCYKLIQDTFHTINRHEIGQLVFHDASKRQLLESILHPYVYQVMEDHIKHSRHHLVFLDVPLLFETHFDQLCDKTICVYLDEDRQIERLMKRDHLSRDEAKNRIDLQMPLVQKKALATYTIDNSGYLEDLEGQILKILEDVNKDGTL</sequence>
<dbReference type="InterPro" id="IPR027417">
    <property type="entry name" value="P-loop_NTPase"/>
</dbReference>
<dbReference type="GO" id="GO:0004140">
    <property type="term" value="F:dephospho-CoA kinase activity"/>
    <property type="evidence" value="ECO:0007669"/>
    <property type="project" value="UniProtKB-UniRule"/>
</dbReference>
<dbReference type="PANTHER" id="PTHR10695:SF46">
    <property type="entry name" value="BIFUNCTIONAL COENZYME A SYNTHASE-RELATED"/>
    <property type="match status" value="1"/>
</dbReference>
<evidence type="ECO:0000313" key="6">
    <source>
        <dbReference type="Proteomes" id="UP000442619"/>
    </source>
</evidence>
<dbReference type="GO" id="GO:0005524">
    <property type="term" value="F:ATP binding"/>
    <property type="evidence" value="ECO:0007669"/>
    <property type="project" value="UniProtKB-UniRule"/>
</dbReference>
<dbReference type="HAMAP" id="MF_00376">
    <property type="entry name" value="Dephospho_CoA_kinase"/>
    <property type="match status" value="1"/>
</dbReference>
<evidence type="ECO:0000256" key="1">
    <source>
        <dbReference type="ARBA" id="ARBA00022741"/>
    </source>
</evidence>
<comment type="catalytic activity">
    <reaction evidence="3">
        <text>3'-dephospho-CoA + ATP = ADP + CoA + H(+)</text>
        <dbReference type="Rhea" id="RHEA:18245"/>
        <dbReference type="ChEBI" id="CHEBI:15378"/>
        <dbReference type="ChEBI" id="CHEBI:30616"/>
        <dbReference type="ChEBI" id="CHEBI:57287"/>
        <dbReference type="ChEBI" id="CHEBI:57328"/>
        <dbReference type="ChEBI" id="CHEBI:456216"/>
        <dbReference type="EC" id="2.7.1.24"/>
    </reaction>
</comment>
<accession>A0A844FT16</accession>
<dbReference type="SUPFAM" id="SSF52540">
    <property type="entry name" value="P-loop containing nucleoside triphosphate hydrolases"/>
    <property type="match status" value="1"/>
</dbReference>
<dbReference type="GO" id="GO:0015937">
    <property type="term" value="P:coenzyme A biosynthetic process"/>
    <property type="evidence" value="ECO:0007669"/>
    <property type="project" value="UniProtKB-UniRule"/>
</dbReference>
<dbReference type="InterPro" id="IPR001977">
    <property type="entry name" value="Depp_CoAkinase"/>
</dbReference>
<keyword evidence="1 3" id="KW-0547">Nucleotide-binding</keyword>